<dbReference type="InterPro" id="IPR027417">
    <property type="entry name" value="P-loop_NTPase"/>
</dbReference>
<evidence type="ECO:0000259" key="2">
    <source>
        <dbReference type="Pfam" id="PF01656"/>
    </source>
</evidence>
<evidence type="ECO:0000256" key="1">
    <source>
        <dbReference type="SAM" id="Coils"/>
    </source>
</evidence>
<accession>A0A7G9LPR6</accession>
<protein>
    <recommendedName>
        <fullName evidence="2">CobQ/CobB/MinD/ParA nucleotide binding domain-containing protein</fullName>
    </recommendedName>
</protein>
<name>A0A7G9LPR6_9BACT</name>
<dbReference type="InterPro" id="IPR002586">
    <property type="entry name" value="CobQ/CobB/MinD/ParA_Nub-bd_dom"/>
</dbReference>
<keyword evidence="1" id="KW-0175">Coiled coil</keyword>
<dbReference type="AlphaFoldDB" id="A0A7G9LPR6"/>
<organism evidence="3 4">
    <name type="scientific">Aliarcobacter cryaerophilus</name>
    <dbReference type="NCBI Taxonomy" id="28198"/>
    <lineage>
        <taxon>Bacteria</taxon>
        <taxon>Pseudomonadati</taxon>
        <taxon>Campylobacterota</taxon>
        <taxon>Epsilonproteobacteria</taxon>
        <taxon>Campylobacterales</taxon>
        <taxon>Arcobacteraceae</taxon>
        <taxon>Aliarcobacter</taxon>
    </lineage>
</organism>
<dbReference type="RefSeq" id="WP_187474845.1">
    <property type="nucleotide sequence ID" value="NZ_CP060693.1"/>
</dbReference>
<sequence>MKNQKYVNIVTSNTKGGSSKSTSSTQSIATYFLALGQEVELLELDNQNQDAKIFSKSKIKSRQINVDANAKDLNQTIRDLFLAENKNNIVLDIGGNATTSNFLQSLKSTHMYNMVDLFVIPMSGGSQDLKNAKDTLEMILGMKNNAKILFVLSRVRNPKRVQFQYGDFFQNEELKKYPYIILPESDCIDLSRKLKKTVYELAQDEQEKENINQKLLEAFDKNDKNSIYSYSLILEILEDSENYKKEVIDVAHQTLDEVLNGKK</sequence>
<reference evidence="3 4" key="1">
    <citation type="journal article" date="2020" name="Front. Microbiol.">
        <title>Genomic Analysis and Antimicrobial Resistance of Aliarcobacter cryaerophilus Strains From German Water Poultry.</title>
        <authorList>
            <person name="Muller E."/>
            <person name="Hotzel H."/>
            <person name="Ahlers C."/>
            <person name="Hanel I."/>
            <person name="Tomaso H."/>
            <person name="Abdel-Glil M.Y."/>
        </authorList>
    </citation>
    <scope>NUCLEOTIDE SEQUENCE [LARGE SCALE GENOMIC DNA]</scope>
    <source>
        <strain evidence="3 4">16CS1285-4</strain>
    </source>
</reference>
<dbReference type="Proteomes" id="UP000515842">
    <property type="component" value="Chromosome"/>
</dbReference>
<evidence type="ECO:0000313" key="4">
    <source>
        <dbReference type="Proteomes" id="UP000515842"/>
    </source>
</evidence>
<gene>
    <name evidence="3" type="ORF">HOO34_02475</name>
</gene>
<evidence type="ECO:0000313" key="3">
    <source>
        <dbReference type="EMBL" id="QNM90615.1"/>
    </source>
</evidence>
<proteinExistence type="predicted"/>
<dbReference type="EMBL" id="CP060693">
    <property type="protein sequence ID" value="QNM90615.1"/>
    <property type="molecule type" value="Genomic_DNA"/>
</dbReference>
<dbReference type="Pfam" id="PF01656">
    <property type="entry name" value="CbiA"/>
    <property type="match status" value="1"/>
</dbReference>
<feature type="coiled-coil region" evidence="1">
    <location>
        <begin position="194"/>
        <end position="221"/>
    </location>
</feature>
<dbReference type="SUPFAM" id="SSF52540">
    <property type="entry name" value="P-loop containing nucleoside triphosphate hydrolases"/>
    <property type="match status" value="1"/>
</dbReference>
<feature type="domain" description="CobQ/CobB/MinD/ParA nucleotide binding" evidence="2">
    <location>
        <begin position="9"/>
        <end position="184"/>
    </location>
</feature>
<dbReference type="Gene3D" id="3.40.50.300">
    <property type="entry name" value="P-loop containing nucleotide triphosphate hydrolases"/>
    <property type="match status" value="1"/>
</dbReference>